<feature type="region of interest" description="Disordered" evidence="12">
    <location>
        <begin position="300"/>
        <end position="351"/>
    </location>
</feature>
<dbReference type="FunFam" id="3.30.160.60:FF:000061">
    <property type="entry name" value="Transcription factor Sp3"/>
    <property type="match status" value="1"/>
</dbReference>
<evidence type="ECO:0000256" key="4">
    <source>
        <dbReference type="ARBA" id="ARBA00022771"/>
    </source>
</evidence>
<gene>
    <name evidence="14" type="ORF">COCON_G00124590</name>
</gene>
<name>A0A9Q1DCM3_CONCO</name>
<feature type="domain" description="C2H2-type" evidence="13">
    <location>
        <begin position="461"/>
        <end position="490"/>
    </location>
</feature>
<keyword evidence="9" id="KW-0539">Nucleus</keyword>
<organism evidence="14 15">
    <name type="scientific">Conger conger</name>
    <name type="common">Conger eel</name>
    <name type="synonym">Muraena conger</name>
    <dbReference type="NCBI Taxonomy" id="82655"/>
    <lineage>
        <taxon>Eukaryota</taxon>
        <taxon>Metazoa</taxon>
        <taxon>Chordata</taxon>
        <taxon>Craniata</taxon>
        <taxon>Vertebrata</taxon>
        <taxon>Euteleostomi</taxon>
        <taxon>Actinopterygii</taxon>
        <taxon>Neopterygii</taxon>
        <taxon>Teleostei</taxon>
        <taxon>Anguilliformes</taxon>
        <taxon>Congridae</taxon>
        <taxon>Conger</taxon>
    </lineage>
</organism>
<dbReference type="InterPro" id="IPR036236">
    <property type="entry name" value="Znf_C2H2_sf"/>
</dbReference>
<dbReference type="InterPro" id="IPR013087">
    <property type="entry name" value="Znf_C2H2_type"/>
</dbReference>
<comment type="similarity">
    <text evidence="10">Belongs to the Sp1 C2H2-type zinc-finger protein family.</text>
</comment>
<evidence type="ECO:0000256" key="6">
    <source>
        <dbReference type="ARBA" id="ARBA00023015"/>
    </source>
</evidence>
<dbReference type="GO" id="GO:0005634">
    <property type="term" value="C:nucleus"/>
    <property type="evidence" value="ECO:0007669"/>
    <property type="project" value="UniProtKB-SubCell"/>
</dbReference>
<evidence type="ECO:0000313" key="15">
    <source>
        <dbReference type="Proteomes" id="UP001152803"/>
    </source>
</evidence>
<keyword evidence="6" id="KW-0805">Transcription regulation</keyword>
<evidence type="ECO:0000256" key="10">
    <source>
        <dbReference type="ARBA" id="ARBA00038409"/>
    </source>
</evidence>
<dbReference type="PANTHER" id="PTHR23235">
    <property type="entry name" value="KRUEPPEL-LIKE TRANSCRIPTION FACTOR"/>
    <property type="match status" value="1"/>
</dbReference>
<reference evidence="14" key="1">
    <citation type="journal article" date="2023" name="Science">
        <title>Genome structures resolve the early diversification of teleost fishes.</title>
        <authorList>
            <person name="Parey E."/>
            <person name="Louis A."/>
            <person name="Montfort J."/>
            <person name="Bouchez O."/>
            <person name="Roques C."/>
            <person name="Iampietro C."/>
            <person name="Lluch J."/>
            <person name="Castinel A."/>
            <person name="Donnadieu C."/>
            <person name="Desvignes T."/>
            <person name="Floi Bucao C."/>
            <person name="Jouanno E."/>
            <person name="Wen M."/>
            <person name="Mejri S."/>
            <person name="Dirks R."/>
            <person name="Jansen H."/>
            <person name="Henkel C."/>
            <person name="Chen W.J."/>
            <person name="Zahm M."/>
            <person name="Cabau C."/>
            <person name="Klopp C."/>
            <person name="Thompson A.W."/>
            <person name="Robinson-Rechavi M."/>
            <person name="Braasch I."/>
            <person name="Lecointre G."/>
            <person name="Bobe J."/>
            <person name="Postlethwait J.H."/>
            <person name="Berthelot C."/>
            <person name="Roest Crollius H."/>
            <person name="Guiguen Y."/>
        </authorList>
    </citation>
    <scope>NUCLEOTIDE SEQUENCE</scope>
    <source>
        <strain evidence="14">Concon-B</strain>
    </source>
</reference>
<evidence type="ECO:0000256" key="5">
    <source>
        <dbReference type="ARBA" id="ARBA00022833"/>
    </source>
</evidence>
<sequence>MSDQKEEAMATDGAKAAAGDYINKGKTSGAQVTRKIGGAVGGSGPVLVDSSGLLQVQGQTQALELVPAGLGGWQLVAGPAGGAGRRGKGLEQQFQMVQLQNVPGSVGGVQYQVVPHLQTADGQQIQITPGNPAIIPGNGAIAPGNLSLQSEPIQLIPAPTGRANQTLQIRPGVSLPCSCSTPAAAGRHGGGAIQLVQPEGAGQLLLTPISTPAAESVGAVTSTTAPSAGDSLAVTSTTPTEQGAPPPEAPPTEGHAQANGLQGGRCSWWGRCRGQVQLVGQVQGAGQPLLQQMQLQALTPPPLLLPPPPSVAGRRCSCRTSRWRRQYRPRPRRDRPDLPSHTRGTPITLNSAPSVQTLSIAGLQGLPITITGVQGQAMGGEGVKVQPSPGESQSPSSQEPQPSKRLRRVACSCPNCREGESSGDPGRKKQHVCHMEGCGKVYGKTSHLRAHLRWHTGERPFVCSWIFCGKRFTRSDELQRHRRTHSDHLSKHVKTHQNKRGGALTVLTTEDMEESADELGSPGVVTMETLAAHGSTPATPTAMEEEF</sequence>
<feature type="domain" description="C2H2-type" evidence="13">
    <location>
        <begin position="431"/>
        <end position="460"/>
    </location>
</feature>
<dbReference type="GO" id="GO:0000981">
    <property type="term" value="F:DNA-binding transcription factor activity, RNA polymerase II-specific"/>
    <property type="evidence" value="ECO:0007669"/>
    <property type="project" value="TreeGrafter"/>
</dbReference>
<evidence type="ECO:0000256" key="8">
    <source>
        <dbReference type="ARBA" id="ARBA00023163"/>
    </source>
</evidence>
<dbReference type="Pfam" id="PF00096">
    <property type="entry name" value="zf-C2H2"/>
    <property type="match status" value="2"/>
</dbReference>
<accession>A0A9Q1DCM3</accession>
<dbReference type="Gene3D" id="3.30.160.60">
    <property type="entry name" value="Classic Zinc Finger"/>
    <property type="match status" value="2"/>
</dbReference>
<dbReference type="PROSITE" id="PS00028">
    <property type="entry name" value="ZINC_FINGER_C2H2_1"/>
    <property type="match status" value="2"/>
</dbReference>
<feature type="region of interest" description="Disordered" evidence="12">
    <location>
        <begin position="379"/>
        <end position="406"/>
    </location>
</feature>
<dbReference type="PANTHER" id="PTHR23235:SF17">
    <property type="entry name" value="TRANSCRIPTION FACTOR SP4"/>
    <property type="match status" value="1"/>
</dbReference>
<comment type="subcellular location">
    <subcellularLocation>
        <location evidence="1">Nucleus</location>
    </subcellularLocation>
</comment>
<dbReference type="GO" id="GO:0000978">
    <property type="term" value="F:RNA polymerase II cis-regulatory region sequence-specific DNA binding"/>
    <property type="evidence" value="ECO:0007669"/>
    <property type="project" value="TreeGrafter"/>
</dbReference>
<feature type="compositionally biased region" description="Polar residues" evidence="12">
    <location>
        <begin position="342"/>
        <end position="351"/>
    </location>
</feature>
<evidence type="ECO:0000259" key="13">
    <source>
        <dbReference type="PROSITE" id="PS50157"/>
    </source>
</evidence>
<evidence type="ECO:0000256" key="9">
    <source>
        <dbReference type="ARBA" id="ARBA00023242"/>
    </source>
</evidence>
<dbReference type="SUPFAM" id="SSF57667">
    <property type="entry name" value="beta-beta-alpha zinc fingers"/>
    <property type="match status" value="1"/>
</dbReference>
<feature type="region of interest" description="Disordered" evidence="12">
    <location>
        <begin position="1"/>
        <end position="22"/>
    </location>
</feature>
<evidence type="ECO:0000256" key="11">
    <source>
        <dbReference type="PROSITE-ProRule" id="PRU00042"/>
    </source>
</evidence>
<evidence type="ECO:0000256" key="12">
    <source>
        <dbReference type="SAM" id="MobiDB-lite"/>
    </source>
</evidence>
<evidence type="ECO:0000256" key="2">
    <source>
        <dbReference type="ARBA" id="ARBA00022723"/>
    </source>
</evidence>
<dbReference type="GO" id="GO:0008270">
    <property type="term" value="F:zinc ion binding"/>
    <property type="evidence" value="ECO:0007669"/>
    <property type="project" value="UniProtKB-KW"/>
</dbReference>
<dbReference type="OrthoDB" id="6365676at2759"/>
<dbReference type="FunFam" id="3.30.160.60:FF:000014">
    <property type="entry name" value="Transcription factor Sp3"/>
    <property type="match status" value="1"/>
</dbReference>
<evidence type="ECO:0000313" key="14">
    <source>
        <dbReference type="EMBL" id="KAJ8267287.1"/>
    </source>
</evidence>
<evidence type="ECO:0000256" key="3">
    <source>
        <dbReference type="ARBA" id="ARBA00022737"/>
    </source>
</evidence>
<evidence type="ECO:0000256" key="7">
    <source>
        <dbReference type="ARBA" id="ARBA00023125"/>
    </source>
</evidence>
<dbReference type="Proteomes" id="UP001152803">
    <property type="component" value="Unassembled WGS sequence"/>
</dbReference>
<proteinExistence type="inferred from homology"/>
<feature type="compositionally biased region" description="Basic residues" evidence="12">
    <location>
        <begin position="321"/>
        <end position="333"/>
    </location>
</feature>
<keyword evidence="7" id="KW-0238">DNA-binding</keyword>
<comment type="caution">
    <text evidence="14">The sequence shown here is derived from an EMBL/GenBank/DDBJ whole genome shotgun (WGS) entry which is preliminary data.</text>
</comment>
<keyword evidence="2" id="KW-0479">Metal-binding</keyword>
<feature type="compositionally biased region" description="Low complexity" evidence="12">
    <location>
        <begin position="386"/>
        <end position="403"/>
    </location>
</feature>
<keyword evidence="8" id="KW-0804">Transcription</keyword>
<dbReference type="SMART" id="SM00355">
    <property type="entry name" value="ZnF_C2H2"/>
    <property type="match status" value="2"/>
</dbReference>
<dbReference type="EMBL" id="JAFJMO010000009">
    <property type="protein sequence ID" value="KAJ8267287.1"/>
    <property type="molecule type" value="Genomic_DNA"/>
</dbReference>
<dbReference type="PROSITE" id="PS50157">
    <property type="entry name" value="ZINC_FINGER_C2H2_2"/>
    <property type="match status" value="2"/>
</dbReference>
<keyword evidence="3" id="KW-0677">Repeat</keyword>
<keyword evidence="5" id="KW-0862">Zinc</keyword>
<feature type="compositionally biased region" description="Pro residues" evidence="12">
    <location>
        <begin position="300"/>
        <end position="310"/>
    </location>
</feature>
<feature type="compositionally biased region" description="Low complexity" evidence="12">
    <location>
        <begin position="10"/>
        <end position="20"/>
    </location>
</feature>
<dbReference type="AlphaFoldDB" id="A0A9Q1DCM3"/>
<feature type="region of interest" description="Disordered" evidence="12">
    <location>
        <begin position="217"/>
        <end position="261"/>
    </location>
</feature>
<keyword evidence="15" id="KW-1185">Reference proteome</keyword>
<protein>
    <recommendedName>
        <fullName evidence="13">C2H2-type domain-containing protein</fullName>
    </recommendedName>
</protein>
<keyword evidence="4 11" id="KW-0863">Zinc-finger</keyword>
<evidence type="ECO:0000256" key="1">
    <source>
        <dbReference type="ARBA" id="ARBA00004123"/>
    </source>
</evidence>